<evidence type="ECO:0000313" key="1">
    <source>
        <dbReference type="EMBL" id="GFQ71001.1"/>
    </source>
</evidence>
<comment type="caution">
    <text evidence="1">The sequence shown here is derived from an EMBL/GenBank/DDBJ whole genome shotgun (WGS) entry which is preliminary data.</text>
</comment>
<accession>A0A8X6KE44</accession>
<dbReference type="EMBL" id="BMAO01001097">
    <property type="protein sequence ID" value="GFQ71001.1"/>
    <property type="molecule type" value="Genomic_DNA"/>
</dbReference>
<organism evidence="1 2">
    <name type="scientific">Trichonephila clavata</name>
    <name type="common">Joro spider</name>
    <name type="synonym">Nephila clavata</name>
    <dbReference type="NCBI Taxonomy" id="2740835"/>
    <lineage>
        <taxon>Eukaryota</taxon>
        <taxon>Metazoa</taxon>
        <taxon>Ecdysozoa</taxon>
        <taxon>Arthropoda</taxon>
        <taxon>Chelicerata</taxon>
        <taxon>Arachnida</taxon>
        <taxon>Araneae</taxon>
        <taxon>Araneomorphae</taxon>
        <taxon>Entelegynae</taxon>
        <taxon>Araneoidea</taxon>
        <taxon>Nephilidae</taxon>
        <taxon>Trichonephila</taxon>
    </lineage>
</organism>
<sequence>MNIKYWPTLKHIASVRIAISILRNFNLQAIKTNFLTFNGDVSDEYSTKIISKLTFLNDKEGKKIFGIVRSLVWELLKWMYSHDRIVYNSDIDSSDIRWFSYGIIDRFETAKILVRKESIHIKRRFLLACKYYLKDPGQTLWSSLSILDQMVLANEYGSVKSMWFWIDESQTDDIIDSLQTYHDDSTILEKYNENYLGLRCYFKTLGPQARYQCLSYGLTEGKMHHFDLYLCFAELNVDEAKDLFRHLHASNRLRVMELFLYWPLQFIFLEVLNQLWSLISQYNLRNIFKFILEERIEKGWEDVDYAQLVQNIWTRCPVPCKNRLKKDKIYAKIKLLCKKKC</sequence>
<keyword evidence="2" id="KW-1185">Reference proteome</keyword>
<protein>
    <submittedName>
        <fullName evidence="1">Uncharacterized protein</fullName>
    </submittedName>
</protein>
<proteinExistence type="predicted"/>
<dbReference type="AlphaFoldDB" id="A0A8X6KE44"/>
<evidence type="ECO:0000313" key="2">
    <source>
        <dbReference type="Proteomes" id="UP000887116"/>
    </source>
</evidence>
<name>A0A8X6KE44_TRICU</name>
<dbReference type="OrthoDB" id="6407690at2759"/>
<reference evidence="1" key="1">
    <citation type="submission" date="2020-07" db="EMBL/GenBank/DDBJ databases">
        <title>Multicomponent nature underlies the extraordinary mechanical properties of spider dragline silk.</title>
        <authorList>
            <person name="Kono N."/>
            <person name="Nakamura H."/>
            <person name="Mori M."/>
            <person name="Yoshida Y."/>
            <person name="Ohtoshi R."/>
            <person name="Malay A.D."/>
            <person name="Moran D.A.P."/>
            <person name="Tomita M."/>
            <person name="Numata K."/>
            <person name="Arakawa K."/>
        </authorList>
    </citation>
    <scope>NUCLEOTIDE SEQUENCE</scope>
</reference>
<gene>
    <name evidence="1" type="primary">NCL1_13039</name>
    <name evidence="1" type="ORF">TNCT_270261</name>
</gene>
<dbReference type="Proteomes" id="UP000887116">
    <property type="component" value="Unassembled WGS sequence"/>
</dbReference>